<comment type="caution">
    <text evidence="1">The sequence shown here is derived from an EMBL/GenBank/DDBJ whole genome shotgun (WGS) entry which is preliminary data.</text>
</comment>
<keyword evidence="2" id="KW-1185">Reference proteome</keyword>
<sequence length="112" mass="12088">MVSEQINDGASTPVVRQAEAMQVDDVIVSISTLNYVSLLRLTGRRAGGQVTLQEVIRSDPTRIPIRGRGGGRRAARRAAPRALNDFAPHAPMNSISLRNDITSGPAVCFYTL</sequence>
<dbReference type="OrthoDB" id="8240057at2759"/>
<name>A0A4C1XHJ2_EUMVA</name>
<gene>
    <name evidence="1" type="ORF">EVAR_35311_1</name>
</gene>
<dbReference type="EMBL" id="BGZK01000869">
    <property type="protein sequence ID" value="GBP63421.1"/>
    <property type="molecule type" value="Genomic_DNA"/>
</dbReference>
<evidence type="ECO:0000313" key="1">
    <source>
        <dbReference type="EMBL" id="GBP63421.1"/>
    </source>
</evidence>
<dbReference type="AlphaFoldDB" id="A0A4C1XHJ2"/>
<proteinExistence type="predicted"/>
<evidence type="ECO:0000313" key="2">
    <source>
        <dbReference type="Proteomes" id="UP000299102"/>
    </source>
</evidence>
<dbReference type="Proteomes" id="UP000299102">
    <property type="component" value="Unassembled WGS sequence"/>
</dbReference>
<protein>
    <submittedName>
        <fullName evidence="1">Uncharacterized protein</fullName>
    </submittedName>
</protein>
<accession>A0A4C1XHJ2</accession>
<organism evidence="1 2">
    <name type="scientific">Eumeta variegata</name>
    <name type="common">Bagworm moth</name>
    <name type="synonym">Eumeta japonica</name>
    <dbReference type="NCBI Taxonomy" id="151549"/>
    <lineage>
        <taxon>Eukaryota</taxon>
        <taxon>Metazoa</taxon>
        <taxon>Ecdysozoa</taxon>
        <taxon>Arthropoda</taxon>
        <taxon>Hexapoda</taxon>
        <taxon>Insecta</taxon>
        <taxon>Pterygota</taxon>
        <taxon>Neoptera</taxon>
        <taxon>Endopterygota</taxon>
        <taxon>Lepidoptera</taxon>
        <taxon>Glossata</taxon>
        <taxon>Ditrysia</taxon>
        <taxon>Tineoidea</taxon>
        <taxon>Psychidae</taxon>
        <taxon>Oiketicinae</taxon>
        <taxon>Eumeta</taxon>
    </lineage>
</organism>
<reference evidence="1 2" key="1">
    <citation type="journal article" date="2019" name="Commun. Biol.">
        <title>The bagworm genome reveals a unique fibroin gene that provides high tensile strength.</title>
        <authorList>
            <person name="Kono N."/>
            <person name="Nakamura H."/>
            <person name="Ohtoshi R."/>
            <person name="Tomita M."/>
            <person name="Numata K."/>
            <person name="Arakawa K."/>
        </authorList>
    </citation>
    <scope>NUCLEOTIDE SEQUENCE [LARGE SCALE GENOMIC DNA]</scope>
</reference>